<name>A0ACC0K4J5_CHOFU</name>
<keyword evidence="2" id="KW-1185">Reference proteome</keyword>
<dbReference type="Proteomes" id="UP001064048">
    <property type="component" value="Chromosome 30"/>
</dbReference>
<accession>A0ACC0K4J5</accession>
<sequence>MAQSDTDVHRQTLAYPVQNLKPVKAVAHQLQNMTLKAQSSVEYNTQVTSLINYTFQRNSVYVHLRSLHLDPLDLEPPRPKSRPSCIHMSPEKEEQIDIIVEKLGDFLANLQMEHEHFDIRLIKLAIEQHTADEVEEKETMLQLSVNDCQLNDDELDEIDHHREKARLHELEKERSAQAEKDDNAKKNFEVMYLDLPENGQELVKALDKEHGPKLVYITKDRGLLNYMFLTKKK</sequence>
<reference evidence="1 2" key="1">
    <citation type="journal article" date="2022" name="Genome Biol. Evol.">
        <title>The Spruce Budworm Genome: Reconstructing the Evolutionary History of Antifreeze Proteins.</title>
        <authorList>
            <person name="Beliveau C."/>
            <person name="Gagne P."/>
            <person name="Picq S."/>
            <person name="Vernygora O."/>
            <person name="Keeling C.I."/>
            <person name="Pinkney K."/>
            <person name="Doucet D."/>
            <person name="Wen F."/>
            <person name="Johnston J.S."/>
            <person name="Maaroufi H."/>
            <person name="Boyle B."/>
            <person name="Laroche J."/>
            <person name="Dewar K."/>
            <person name="Juretic N."/>
            <person name="Blackburn G."/>
            <person name="Nisole A."/>
            <person name="Brunet B."/>
            <person name="Brandao M."/>
            <person name="Lumley L."/>
            <person name="Duan J."/>
            <person name="Quan G."/>
            <person name="Lucarotti C.J."/>
            <person name="Roe A.D."/>
            <person name="Sperling F.A.H."/>
            <person name="Levesque R.C."/>
            <person name="Cusson M."/>
        </authorList>
    </citation>
    <scope>NUCLEOTIDE SEQUENCE [LARGE SCALE GENOMIC DNA]</scope>
    <source>
        <strain evidence="1">Glfc:IPQL:Cfum</strain>
    </source>
</reference>
<dbReference type="EMBL" id="CM046130">
    <property type="protein sequence ID" value="KAI8431377.1"/>
    <property type="molecule type" value="Genomic_DNA"/>
</dbReference>
<organism evidence="1 2">
    <name type="scientific">Choristoneura fumiferana</name>
    <name type="common">Spruce budworm moth</name>
    <name type="synonym">Archips fumiferana</name>
    <dbReference type="NCBI Taxonomy" id="7141"/>
    <lineage>
        <taxon>Eukaryota</taxon>
        <taxon>Metazoa</taxon>
        <taxon>Ecdysozoa</taxon>
        <taxon>Arthropoda</taxon>
        <taxon>Hexapoda</taxon>
        <taxon>Insecta</taxon>
        <taxon>Pterygota</taxon>
        <taxon>Neoptera</taxon>
        <taxon>Endopterygota</taxon>
        <taxon>Lepidoptera</taxon>
        <taxon>Glossata</taxon>
        <taxon>Ditrysia</taxon>
        <taxon>Tortricoidea</taxon>
        <taxon>Tortricidae</taxon>
        <taxon>Tortricinae</taxon>
        <taxon>Choristoneura</taxon>
    </lineage>
</organism>
<gene>
    <name evidence="1" type="ORF">MSG28_015911</name>
</gene>
<comment type="caution">
    <text evidence="1">The sequence shown here is derived from an EMBL/GenBank/DDBJ whole genome shotgun (WGS) entry which is preliminary data.</text>
</comment>
<evidence type="ECO:0000313" key="2">
    <source>
        <dbReference type="Proteomes" id="UP001064048"/>
    </source>
</evidence>
<proteinExistence type="predicted"/>
<evidence type="ECO:0000313" key="1">
    <source>
        <dbReference type="EMBL" id="KAI8431377.1"/>
    </source>
</evidence>
<protein>
    <submittedName>
        <fullName evidence="1">Uncharacterized protein</fullName>
    </submittedName>
</protein>